<name>A0A0S7BEX3_9CHLR</name>
<protein>
    <submittedName>
        <fullName evidence="2">Uncharacterized protein</fullName>
    </submittedName>
</protein>
<dbReference type="RefSeq" id="WP_075072011.1">
    <property type="nucleotide sequence ID" value="NZ_DF967972.1"/>
</dbReference>
<reference evidence="2" key="1">
    <citation type="submission" date="2015-07" db="EMBL/GenBank/DDBJ databases">
        <title>Draft Genome Sequences of Anaerolinea thermolimosa IMO-1, Bellilinea caldifistulae GOMI-1, Leptolinea tardivitalis YMTK-2, Levilinea saccharolytica KIBI-1,Longilinea arvoryzae KOME-1, Previously Described as Members of the Anaerolineaceae (Chloroflexi).</title>
        <authorList>
            <person name="Sekiguchi Y."/>
            <person name="Ohashi A."/>
            <person name="Matsuura N."/>
            <person name="Tourlousse M.D."/>
        </authorList>
    </citation>
    <scope>NUCLEOTIDE SEQUENCE [LARGE SCALE GENOMIC DNA]</scope>
    <source>
        <strain evidence="2">KOME-1</strain>
    </source>
</reference>
<evidence type="ECO:0000313" key="3">
    <source>
        <dbReference type="Proteomes" id="UP000055060"/>
    </source>
</evidence>
<feature type="transmembrane region" description="Helical" evidence="1">
    <location>
        <begin position="61"/>
        <end position="82"/>
    </location>
</feature>
<dbReference type="AlphaFoldDB" id="A0A0S7BEX3"/>
<proteinExistence type="predicted"/>
<feature type="transmembrane region" description="Helical" evidence="1">
    <location>
        <begin position="185"/>
        <end position="202"/>
    </location>
</feature>
<dbReference type="Proteomes" id="UP000055060">
    <property type="component" value="Unassembled WGS sequence"/>
</dbReference>
<keyword evidence="1" id="KW-1133">Transmembrane helix</keyword>
<sequence>MTPNPIHNYLHDHPIHWKPVLAWVGLFALLYGAGLFIPQGFDWVHFFGQGAVSPIWTPWSAVVVKFLNWPLLVAITLFALIYRTYRYNPSPLPIVLALLSLPTVWLMILGNLDGLVLAGLLLMPWGVPLVTMKPQLSTFALFAKKKWFIAAAIWGVLTLLIWGLWPQALMGTFAPDWRAEWVQDISLFPWGAIVALPLLWFSRGDEDLLMAAGSFITPHLFPYHFYLLMPALGRMKPGWMILTWLLSWTPLLANWLGNIGWHAGNVFALVLWMGVYFSKPRQKKIDPEAAAS</sequence>
<accession>A0A0S7BEX3</accession>
<keyword evidence="1" id="KW-0812">Transmembrane</keyword>
<feature type="transmembrane region" description="Helical" evidence="1">
    <location>
        <begin position="208"/>
        <end position="226"/>
    </location>
</feature>
<gene>
    <name evidence="2" type="ORF">LARV_00336</name>
</gene>
<evidence type="ECO:0000256" key="1">
    <source>
        <dbReference type="SAM" id="Phobius"/>
    </source>
</evidence>
<dbReference type="EMBL" id="DF967972">
    <property type="protein sequence ID" value="GAP12600.1"/>
    <property type="molecule type" value="Genomic_DNA"/>
</dbReference>
<feature type="transmembrane region" description="Helical" evidence="1">
    <location>
        <begin position="94"/>
        <end position="127"/>
    </location>
</feature>
<feature type="transmembrane region" description="Helical" evidence="1">
    <location>
        <begin position="147"/>
        <end position="165"/>
    </location>
</feature>
<keyword evidence="3" id="KW-1185">Reference proteome</keyword>
<feature type="transmembrane region" description="Helical" evidence="1">
    <location>
        <begin position="20"/>
        <end position="41"/>
    </location>
</feature>
<dbReference type="STRING" id="360412.LARV_00336"/>
<keyword evidence="1" id="KW-0472">Membrane</keyword>
<organism evidence="2">
    <name type="scientific">Longilinea arvoryzae</name>
    <dbReference type="NCBI Taxonomy" id="360412"/>
    <lineage>
        <taxon>Bacteria</taxon>
        <taxon>Bacillati</taxon>
        <taxon>Chloroflexota</taxon>
        <taxon>Anaerolineae</taxon>
        <taxon>Anaerolineales</taxon>
        <taxon>Anaerolineaceae</taxon>
        <taxon>Longilinea</taxon>
    </lineage>
</organism>
<evidence type="ECO:0000313" key="2">
    <source>
        <dbReference type="EMBL" id="GAP12600.1"/>
    </source>
</evidence>
<dbReference type="OrthoDB" id="331036at2"/>
<feature type="transmembrane region" description="Helical" evidence="1">
    <location>
        <begin position="259"/>
        <end position="277"/>
    </location>
</feature>